<gene>
    <name evidence="2" type="ORF">M153_288920003</name>
</gene>
<dbReference type="InterPro" id="IPR049076">
    <property type="entry name" value="ACCA"/>
</dbReference>
<dbReference type="PANTHER" id="PTHR45728">
    <property type="entry name" value="ACETYL-COA CARBOXYLASE, ISOFORM A"/>
    <property type="match status" value="1"/>
</dbReference>
<evidence type="ECO:0000259" key="1">
    <source>
        <dbReference type="Pfam" id="PF01039"/>
    </source>
</evidence>
<dbReference type="AlphaFoldDB" id="A0A0R0LR55"/>
<dbReference type="InterPro" id="IPR034733">
    <property type="entry name" value="AcCoA_carboxyl_beta"/>
</dbReference>
<feature type="non-terminal residue" evidence="2">
    <location>
        <position position="172"/>
    </location>
</feature>
<dbReference type="SUPFAM" id="SSF52096">
    <property type="entry name" value="ClpP/crotonase"/>
    <property type="match status" value="1"/>
</dbReference>
<sequence length="172" mass="19919">NKNILEEQVKDVKNENILEEQVKDVENKNILEEQVKMHKIYSHKQQSENIFIKSTDNFSKFLSYSSLSVSSTISLSKYCFTISLILNHSIGIGAYLNILQKRIILNNNSFLLLTGYKSLNKLLNTNYKNNLQLGGYNVLKNEGTVHRRSVNSYHGIKEVFLWMIYSTFDCKT</sequence>
<name>A0A0R0LR55_9MICR</name>
<dbReference type="OrthoDB" id="14612at2759"/>
<proteinExistence type="predicted"/>
<protein>
    <submittedName>
        <fullName evidence="2">Putative acetyl CoA carboxylase</fullName>
    </submittedName>
</protein>
<dbReference type="InterPro" id="IPR029045">
    <property type="entry name" value="ClpP/crotonase-like_dom_sf"/>
</dbReference>
<dbReference type="GO" id="GO:0006633">
    <property type="term" value="P:fatty acid biosynthetic process"/>
    <property type="evidence" value="ECO:0007669"/>
    <property type="project" value="TreeGrafter"/>
</dbReference>
<comment type="caution">
    <text evidence="2">The sequence shown here is derived from an EMBL/GenBank/DDBJ whole genome shotgun (WGS) entry which is preliminary data.</text>
</comment>
<reference evidence="2 3" key="1">
    <citation type="submission" date="2015-07" db="EMBL/GenBank/DDBJ databases">
        <title>The genome of Pseudoloma neurophilia, a relevant intracellular parasite of the zebrafish.</title>
        <authorList>
            <person name="Ndikumana S."/>
            <person name="Pelin A."/>
            <person name="Sanders J."/>
            <person name="Corradi N."/>
        </authorList>
    </citation>
    <scope>NUCLEOTIDE SEQUENCE [LARGE SCALE GENOMIC DNA]</scope>
    <source>
        <strain evidence="2 3">MK1</strain>
    </source>
</reference>
<feature type="non-terminal residue" evidence="2">
    <location>
        <position position="1"/>
    </location>
</feature>
<accession>A0A0R0LR55</accession>
<dbReference type="Proteomes" id="UP000051530">
    <property type="component" value="Unassembled WGS sequence"/>
</dbReference>
<dbReference type="EMBL" id="LGUB01001576">
    <property type="protein sequence ID" value="KRH91736.1"/>
    <property type="molecule type" value="Genomic_DNA"/>
</dbReference>
<dbReference type="PANTHER" id="PTHR45728:SF3">
    <property type="entry name" value="ACETYL-COA CARBOXYLASE"/>
    <property type="match status" value="1"/>
</dbReference>
<dbReference type="Gene3D" id="3.90.226.10">
    <property type="entry name" value="2-enoyl-CoA Hydratase, Chain A, domain 1"/>
    <property type="match status" value="1"/>
</dbReference>
<evidence type="ECO:0000313" key="3">
    <source>
        <dbReference type="Proteomes" id="UP000051530"/>
    </source>
</evidence>
<dbReference type="GO" id="GO:0003989">
    <property type="term" value="F:acetyl-CoA carboxylase activity"/>
    <property type="evidence" value="ECO:0007669"/>
    <property type="project" value="InterPro"/>
</dbReference>
<feature type="domain" description="Acetyl-coenzyme A carboxylase carboxyl transferase subunit beta" evidence="1">
    <location>
        <begin position="70"/>
        <end position="165"/>
    </location>
</feature>
<dbReference type="Pfam" id="PF01039">
    <property type="entry name" value="Carboxyl_trans"/>
    <property type="match status" value="1"/>
</dbReference>
<organism evidence="2 3">
    <name type="scientific">Pseudoloma neurophilia</name>
    <dbReference type="NCBI Taxonomy" id="146866"/>
    <lineage>
        <taxon>Eukaryota</taxon>
        <taxon>Fungi</taxon>
        <taxon>Fungi incertae sedis</taxon>
        <taxon>Microsporidia</taxon>
        <taxon>Pseudoloma</taxon>
    </lineage>
</organism>
<dbReference type="VEuPathDB" id="MicrosporidiaDB:M153_288920003"/>
<evidence type="ECO:0000313" key="2">
    <source>
        <dbReference type="EMBL" id="KRH91736.1"/>
    </source>
</evidence>
<keyword evidence="3" id="KW-1185">Reference proteome</keyword>